<gene>
    <name evidence="1" type="ordered locus">AXX17_At1g44720</name>
</gene>
<evidence type="ECO:0000313" key="1">
    <source>
        <dbReference type="EMBL" id="OAP19748.1"/>
    </source>
</evidence>
<dbReference type="AlphaFoldDB" id="A0A178WNC5"/>
<comment type="caution">
    <text evidence="1">The sequence shown here is derived from an EMBL/GenBank/DDBJ whole genome shotgun (WGS) entry which is preliminary data.</text>
</comment>
<name>A0A178WNC5_ARATH</name>
<protein>
    <submittedName>
        <fullName evidence="1">Uncharacterized protein</fullName>
    </submittedName>
</protein>
<evidence type="ECO:0000313" key="2">
    <source>
        <dbReference type="Proteomes" id="UP000078284"/>
    </source>
</evidence>
<accession>A0A178WNC5</accession>
<reference evidence="2" key="1">
    <citation type="journal article" date="2016" name="Proc. Natl. Acad. Sci. U.S.A.">
        <title>Chromosome-level assembly of Arabidopsis thaliana Ler reveals the extent of translocation and inversion polymorphisms.</title>
        <authorList>
            <person name="Zapata L."/>
            <person name="Ding J."/>
            <person name="Willing E.M."/>
            <person name="Hartwig B."/>
            <person name="Bezdan D."/>
            <person name="Jiao W.B."/>
            <person name="Patel V."/>
            <person name="Velikkakam James G."/>
            <person name="Koornneef M."/>
            <person name="Ossowski S."/>
            <person name="Schneeberger K."/>
        </authorList>
    </citation>
    <scope>NUCLEOTIDE SEQUENCE [LARGE SCALE GENOMIC DNA]</scope>
    <source>
        <strain evidence="2">cv. Landsberg erecta</strain>
    </source>
</reference>
<dbReference type="Proteomes" id="UP000078284">
    <property type="component" value="Chromosome 1"/>
</dbReference>
<organism evidence="1 2">
    <name type="scientific">Arabidopsis thaliana</name>
    <name type="common">Mouse-ear cress</name>
    <dbReference type="NCBI Taxonomy" id="3702"/>
    <lineage>
        <taxon>Eukaryota</taxon>
        <taxon>Viridiplantae</taxon>
        <taxon>Streptophyta</taxon>
        <taxon>Embryophyta</taxon>
        <taxon>Tracheophyta</taxon>
        <taxon>Spermatophyta</taxon>
        <taxon>Magnoliopsida</taxon>
        <taxon>eudicotyledons</taxon>
        <taxon>Gunneridae</taxon>
        <taxon>Pentapetalae</taxon>
        <taxon>rosids</taxon>
        <taxon>malvids</taxon>
        <taxon>Brassicales</taxon>
        <taxon>Brassicaceae</taxon>
        <taxon>Camelineae</taxon>
        <taxon>Arabidopsis</taxon>
    </lineage>
</organism>
<sequence>MIAGFPLPCSCRPVSCRLMYQISGKLNLLSVNFVPWLMCHVSFGLNSFHDKGDDVVDLIASSRLVVDSLYVFVE</sequence>
<proteinExistence type="predicted"/>
<dbReference type="EMBL" id="LUHQ01000001">
    <property type="protein sequence ID" value="OAP19748.1"/>
    <property type="molecule type" value="Genomic_DNA"/>
</dbReference>